<keyword evidence="2" id="KW-1185">Reference proteome</keyword>
<evidence type="ECO:0000313" key="2">
    <source>
        <dbReference type="Proteomes" id="UP000244248"/>
    </source>
</evidence>
<dbReference type="RefSeq" id="WP_206363058.1">
    <property type="nucleotide sequence ID" value="NZ_QANS01000008.1"/>
</dbReference>
<dbReference type="EMBL" id="QANS01000008">
    <property type="protein sequence ID" value="PTU29036.1"/>
    <property type="molecule type" value="Genomic_DNA"/>
</dbReference>
<gene>
    <name evidence="1" type="ORF">CJD38_16870</name>
</gene>
<evidence type="ECO:0000313" key="1">
    <source>
        <dbReference type="EMBL" id="PTU29036.1"/>
    </source>
</evidence>
<name>A0A2T5MBC6_9GAMM</name>
<comment type="caution">
    <text evidence="1">The sequence shown here is derived from an EMBL/GenBank/DDBJ whole genome shotgun (WGS) entry which is preliminary data.</text>
</comment>
<feature type="non-terminal residue" evidence="1">
    <location>
        <position position="1"/>
    </location>
</feature>
<sequence>RKHPHKLLALTVKDLAVGSLQNFKAASAGRRILHRADRASTTFYEENIKPMINNEFLVLK</sequence>
<organism evidence="1 2">
    <name type="scientific">Stenotrophobium rhamnosiphilum</name>
    <dbReference type="NCBI Taxonomy" id="2029166"/>
    <lineage>
        <taxon>Bacteria</taxon>
        <taxon>Pseudomonadati</taxon>
        <taxon>Pseudomonadota</taxon>
        <taxon>Gammaproteobacteria</taxon>
        <taxon>Nevskiales</taxon>
        <taxon>Nevskiaceae</taxon>
        <taxon>Stenotrophobium</taxon>
    </lineage>
</organism>
<accession>A0A2T5MBC6</accession>
<protein>
    <submittedName>
        <fullName evidence="1">Uncharacterized protein</fullName>
    </submittedName>
</protein>
<reference evidence="1 2" key="1">
    <citation type="submission" date="2018-04" db="EMBL/GenBank/DDBJ databases">
        <title>Novel species isolated from glacier.</title>
        <authorList>
            <person name="Liu Q."/>
            <person name="Xin Y.-H."/>
        </authorList>
    </citation>
    <scope>NUCLEOTIDE SEQUENCE [LARGE SCALE GENOMIC DNA]</scope>
    <source>
        <strain evidence="1 2">GT1R17</strain>
    </source>
</reference>
<dbReference type="AlphaFoldDB" id="A0A2T5MBC6"/>
<proteinExistence type="predicted"/>
<dbReference type="Proteomes" id="UP000244248">
    <property type="component" value="Unassembled WGS sequence"/>
</dbReference>